<reference evidence="1" key="1">
    <citation type="submission" date="2018-02" db="EMBL/GenBank/DDBJ databases">
        <title>Rhizophora mucronata_Transcriptome.</title>
        <authorList>
            <person name="Meera S.P."/>
            <person name="Sreeshan A."/>
            <person name="Augustine A."/>
        </authorList>
    </citation>
    <scope>NUCLEOTIDE SEQUENCE</scope>
    <source>
        <tissue evidence="1">Leaf</tissue>
    </source>
</reference>
<accession>A0A2P2NJW4</accession>
<evidence type="ECO:0000313" key="1">
    <source>
        <dbReference type="EMBL" id="MBX42747.1"/>
    </source>
</evidence>
<organism evidence="1">
    <name type="scientific">Rhizophora mucronata</name>
    <name type="common">Asiatic mangrove</name>
    <dbReference type="NCBI Taxonomy" id="61149"/>
    <lineage>
        <taxon>Eukaryota</taxon>
        <taxon>Viridiplantae</taxon>
        <taxon>Streptophyta</taxon>
        <taxon>Embryophyta</taxon>
        <taxon>Tracheophyta</taxon>
        <taxon>Spermatophyta</taxon>
        <taxon>Magnoliopsida</taxon>
        <taxon>eudicotyledons</taxon>
        <taxon>Gunneridae</taxon>
        <taxon>Pentapetalae</taxon>
        <taxon>rosids</taxon>
        <taxon>fabids</taxon>
        <taxon>Malpighiales</taxon>
        <taxon>Rhizophoraceae</taxon>
        <taxon>Rhizophora</taxon>
    </lineage>
</organism>
<dbReference type="AlphaFoldDB" id="A0A2P2NJW4"/>
<protein>
    <submittedName>
        <fullName evidence="1">Uncharacterized protein</fullName>
    </submittedName>
</protein>
<proteinExistence type="predicted"/>
<name>A0A2P2NJW4_RHIMU</name>
<sequence>MVVSLCTSDFLSITCNQLHDYFFLNNSFGELF</sequence>
<dbReference type="EMBL" id="GGEC01062263">
    <property type="protein sequence ID" value="MBX42747.1"/>
    <property type="molecule type" value="Transcribed_RNA"/>
</dbReference>